<comment type="similarity">
    <text evidence="1">Belongs to the AHA1 family.</text>
</comment>
<evidence type="ECO:0000313" key="4">
    <source>
        <dbReference type="Proteomes" id="UP000290365"/>
    </source>
</evidence>
<dbReference type="KEGG" id="kbs:EPA93_04385"/>
<evidence type="ECO:0000256" key="1">
    <source>
        <dbReference type="ARBA" id="ARBA00006817"/>
    </source>
</evidence>
<accession>A0A4P6JJI4</accession>
<proteinExistence type="inferred from homology"/>
<dbReference type="Pfam" id="PF08327">
    <property type="entry name" value="AHSA1"/>
    <property type="match status" value="1"/>
</dbReference>
<dbReference type="Gene3D" id="3.30.530.20">
    <property type="match status" value="1"/>
</dbReference>
<evidence type="ECO:0000259" key="2">
    <source>
        <dbReference type="Pfam" id="PF08327"/>
    </source>
</evidence>
<sequence>MNRIETICPPDLSANPFRFTVERVMKAAPAVLYRAWTEQFDSWFATPGTLLMKAEVNAVFFWEVHNGENRYAHYGRFLRLEPEHLVELTWLTGATGTKGAETVVTVELVPEGSGTLLRLTHAGFVDQESRDGHEQAWPNVLAHLDEQMSQ</sequence>
<dbReference type="CDD" id="cd07814">
    <property type="entry name" value="SRPBCC_CalC_Aha1-like"/>
    <property type="match status" value="1"/>
</dbReference>
<dbReference type="EMBL" id="CP035758">
    <property type="protein sequence ID" value="QBD75274.1"/>
    <property type="molecule type" value="Genomic_DNA"/>
</dbReference>
<organism evidence="3 4">
    <name type="scientific">Ktedonosporobacter rubrisoli</name>
    <dbReference type="NCBI Taxonomy" id="2509675"/>
    <lineage>
        <taxon>Bacteria</taxon>
        <taxon>Bacillati</taxon>
        <taxon>Chloroflexota</taxon>
        <taxon>Ktedonobacteria</taxon>
        <taxon>Ktedonobacterales</taxon>
        <taxon>Ktedonosporobacteraceae</taxon>
        <taxon>Ktedonosporobacter</taxon>
    </lineage>
</organism>
<name>A0A4P6JJI4_KTERU</name>
<feature type="domain" description="Activator of Hsp90 ATPase homologue 1/2-like C-terminal" evidence="2">
    <location>
        <begin position="27"/>
        <end position="146"/>
    </location>
</feature>
<dbReference type="OrthoDB" id="67353at2"/>
<protein>
    <submittedName>
        <fullName evidence="3">SRPBCC domain-containing protein</fullName>
    </submittedName>
</protein>
<dbReference type="InterPro" id="IPR023393">
    <property type="entry name" value="START-like_dom_sf"/>
</dbReference>
<dbReference type="AlphaFoldDB" id="A0A4P6JJI4"/>
<keyword evidence="4" id="KW-1185">Reference proteome</keyword>
<dbReference type="InterPro" id="IPR013538">
    <property type="entry name" value="ASHA1/2-like_C"/>
</dbReference>
<dbReference type="SUPFAM" id="SSF55961">
    <property type="entry name" value="Bet v1-like"/>
    <property type="match status" value="1"/>
</dbReference>
<gene>
    <name evidence="3" type="ORF">EPA93_04385</name>
</gene>
<evidence type="ECO:0000313" key="3">
    <source>
        <dbReference type="EMBL" id="QBD75274.1"/>
    </source>
</evidence>
<dbReference type="RefSeq" id="WP_129885873.1">
    <property type="nucleotide sequence ID" value="NZ_CP035758.1"/>
</dbReference>
<reference evidence="3 4" key="1">
    <citation type="submission" date="2019-01" db="EMBL/GenBank/DDBJ databases">
        <title>Ktedonosporobacter rubrisoli SCAWS-G2.</title>
        <authorList>
            <person name="Huang Y."/>
            <person name="Yan B."/>
        </authorList>
    </citation>
    <scope>NUCLEOTIDE SEQUENCE [LARGE SCALE GENOMIC DNA]</scope>
    <source>
        <strain evidence="3 4">SCAWS-G2</strain>
    </source>
</reference>
<dbReference type="Proteomes" id="UP000290365">
    <property type="component" value="Chromosome"/>
</dbReference>